<proteinExistence type="predicted"/>
<accession>A0AAV4DIM2</accession>
<feature type="region of interest" description="Disordered" evidence="1">
    <location>
        <begin position="1"/>
        <end position="31"/>
    </location>
</feature>
<feature type="compositionally biased region" description="Basic and acidic residues" evidence="1">
    <location>
        <begin position="22"/>
        <end position="31"/>
    </location>
</feature>
<dbReference type="AlphaFoldDB" id="A0AAV4DIM2"/>
<evidence type="ECO:0000313" key="2">
    <source>
        <dbReference type="EMBL" id="GFO44068.1"/>
    </source>
</evidence>
<evidence type="ECO:0000313" key="3">
    <source>
        <dbReference type="Proteomes" id="UP000735302"/>
    </source>
</evidence>
<name>A0AAV4DIM2_9GAST</name>
<sequence>MDKTRRRHFDNRTQGTPAEQRYTGREEKLADDSVGGPCGEFVMIPDLLYLMTWYLIAWHSVIPTCDIPACLLSSVYEHNRGGLGSLASIYNNKVITVTLKSSAGVNR</sequence>
<comment type="caution">
    <text evidence="2">The sequence shown here is derived from an EMBL/GenBank/DDBJ whole genome shotgun (WGS) entry which is preliminary data.</text>
</comment>
<protein>
    <submittedName>
        <fullName evidence="2">Uncharacterized protein</fullName>
    </submittedName>
</protein>
<dbReference type="Proteomes" id="UP000735302">
    <property type="component" value="Unassembled WGS sequence"/>
</dbReference>
<reference evidence="2 3" key="1">
    <citation type="journal article" date="2021" name="Elife">
        <title>Chloroplast acquisition without the gene transfer in kleptoplastic sea slugs, Plakobranchus ocellatus.</title>
        <authorList>
            <person name="Maeda T."/>
            <person name="Takahashi S."/>
            <person name="Yoshida T."/>
            <person name="Shimamura S."/>
            <person name="Takaki Y."/>
            <person name="Nagai Y."/>
            <person name="Toyoda A."/>
            <person name="Suzuki Y."/>
            <person name="Arimoto A."/>
            <person name="Ishii H."/>
            <person name="Satoh N."/>
            <person name="Nishiyama T."/>
            <person name="Hasebe M."/>
            <person name="Maruyama T."/>
            <person name="Minagawa J."/>
            <person name="Obokata J."/>
            <person name="Shigenobu S."/>
        </authorList>
    </citation>
    <scope>NUCLEOTIDE SEQUENCE [LARGE SCALE GENOMIC DNA]</scope>
</reference>
<dbReference type="EMBL" id="BLXT01007928">
    <property type="protein sequence ID" value="GFO44068.1"/>
    <property type="molecule type" value="Genomic_DNA"/>
</dbReference>
<gene>
    <name evidence="2" type="ORF">PoB_007057300</name>
</gene>
<keyword evidence="3" id="KW-1185">Reference proteome</keyword>
<evidence type="ECO:0000256" key="1">
    <source>
        <dbReference type="SAM" id="MobiDB-lite"/>
    </source>
</evidence>
<organism evidence="2 3">
    <name type="scientific">Plakobranchus ocellatus</name>
    <dbReference type="NCBI Taxonomy" id="259542"/>
    <lineage>
        <taxon>Eukaryota</taxon>
        <taxon>Metazoa</taxon>
        <taxon>Spiralia</taxon>
        <taxon>Lophotrochozoa</taxon>
        <taxon>Mollusca</taxon>
        <taxon>Gastropoda</taxon>
        <taxon>Heterobranchia</taxon>
        <taxon>Euthyneura</taxon>
        <taxon>Panpulmonata</taxon>
        <taxon>Sacoglossa</taxon>
        <taxon>Placobranchoidea</taxon>
        <taxon>Plakobranchidae</taxon>
        <taxon>Plakobranchus</taxon>
    </lineage>
</organism>